<evidence type="ECO:0000259" key="2">
    <source>
        <dbReference type="Pfam" id="PF09722"/>
    </source>
</evidence>
<dbReference type="Pfam" id="PF20432">
    <property type="entry name" value="Xre-like-HTH"/>
    <property type="match status" value="1"/>
</dbReference>
<gene>
    <name evidence="4" type="ORF">SAMN06297382_2718</name>
</gene>
<dbReference type="EMBL" id="FZQA01000008">
    <property type="protein sequence ID" value="SNT75396.1"/>
    <property type="molecule type" value="Genomic_DNA"/>
</dbReference>
<dbReference type="AlphaFoldDB" id="A0A239PZK5"/>
<evidence type="ECO:0000313" key="5">
    <source>
        <dbReference type="Proteomes" id="UP000198346"/>
    </source>
</evidence>
<proteinExistence type="predicted"/>
<dbReference type="Pfam" id="PF09722">
    <property type="entry name" value="Xre_MbcA_ParS_C"/>
    <property type="match status" value="1"/>
</dbReference>
<name>A0A239PZK5_9PROT</name>
<feature type="domain" description="Antitoxin Xre-like helix-turn-helix" evidence="3">
    <location>
        <begin position="27"/>
        <end position="87"/>
    </location>
</feature>
<dbReference type="InterPro" id="IPR046847">
    <property type="entry name" value="Xre-like_HTH"/>
</dbReference>
<sequence length="172" mass="18558">MARPRTRTAAAPPAPLDPAGADAQTRRRLSGPAFRTFLNIAEEWGLDEAQRLRVLGMPGRSTYYAWREKAARGAGFSLGLDALLRLSAVFGVYKALAILFPDRATAKKWLYAENAGPLFGGQRPLDLLANGTQEGILLLRRFLDGWRGGTGSPSAGGAFELSSLDEDDIVIV</sequence>
<reference evidence="4 5" key="1">
    <citation type="submission" date="2017-07" db="EMBL/GenBank/DDBJ databases">
        <authorList>
            <person name="Sun Z.S."/>
            <person name="Albrecht U."/>
            <person name="Echele G."/>
            <person name="Lee C.C."/>
        </authorList>
    </citation>
    <scope>NUCLEOTIDE SEQUENCE [LARGE SCALE GENOMIC DNA]</scope>
    <source>
        <strain evidence="4 5">CGMCC 1.12710</strain>
    </source>
</reference>
<accession>A0A239PZK5</accession>
<feature type="region of interest" description="Disordered" evidence="1">
    <location>
        <begin position="1"/>
        <end position="26"/>
    </location>
</feature>
<dbReference type="GO" id="GO:0003677">
    <property type="term" value="F:DNA binding"/>
    <property type="evidence" value="ECO:0007669"/>
    <property type="project" value="InterPro"/>
</dbReference>
<feature type="compositionally biased region" description="Low complexity" evidence="1">
    <location>
        <begin position="7"/>
        <end position="23"/>
    </location>
</feature>
<dbReference type="RefSeq" id="WP_089413142.1">
    <property type="nucleotide sequence ID" value="NZ_FZQA01000008.1"/>
</dbReference>
<feature type="domain" description="Antitoxin Xre/MbcA/ParS-like toxin-binding" evidence="2">
    <location>
        <begin position="95"/>
        <end position="149"/>
    </location>
</feature>
<organism evidence="4 5">
    <name type="scientific">Amphiplicatus metriothermophilus</name>
    <dbReference type="NCBI Taxonomy" id="1519374"/>
    <lineage>
        <taxon>Bacteria</taxon>
        <taxon>Pseudomonadati</taxon>
        <taxon>Pseudomonadota</taxon>
        <taxon>Alphaproteobacteria</taxon>
        <taxon>Parvularculales</taxon>
        <taxon>Parvularculaceae</taxon>
        <taxon>Amphiplicatus</taxon>
    </lineage>
</organism>
<evidence type="ECO:0000313" key="4">
    <source>
        <dbReference type="EMBL" id="SNT75396.1"/>
    </source>
</evidence>
<evidence type="ECO:0000256" key="1">
    <source>
        <dbReference type="SAM" id="MobiDB-lite"/>
    </source>
</evidence>
<dbReference type="OrthoDB" id="117888at2"/>
<protein>
    <submittedName>
        <fullName evidence="4">Uncharacterized protein</fullName>
    </submittedName>
</protein>
<dbReference type="InterPro" id="IPR024467">
    <property type="entry name" value="Xre/MbcA/ParS-like_toxin-bd"/>
</dbReference>
<dbReference type="Proteomes" id="UP000198346">
    <property type="component" value="Unassembled WGS sequence"/>
</dbReference>
<keyword evidence="5" id="KW-1185">Reference proteome</keyword>
<evidence type="ECO:0000259" key="3">
    <source>
        <dbReference type="Pfam" id="PF20432"/>
    </source>
</evidence>